<dbReference type="OrthoDB" id="5624093at2"/>
<protein>
    <submittedName>
        <fullName evidence="1">Uncharacterized protein</fullName>
    </submittedName>
</protein>
<dbReference type="EMBL" id="MSLT01000006">
    <property type="protein sequence ID" value="OUD15519.1"/>
    <property type="molecule type" value="Genomic_DNA"/>
</dbReference>
<sequence length="362" mass="41714">MAKPIPKNRPKARNNTAHASLETYFERIHHSLEDRDEEYRQLKKYMRVHEECSMLLAVEQALNIAADHIFEINLTHTLDPSLASTSIQNMNKKNTLIKNYLRGKEFSPQIQLLHEITKDLHQIVVHGTQIVRKINRCTELIPIIKSLLKMQDQEDLAHDPVLLEISRLLKENITEPPLLSLKALLSKQKTAKSMDVLTFEDLNDVSDKLIGLLNDKLLLIIGVSETLMEGIEYDPSHDVPAEQRLPDELRVLFLAMSTLDILQKMTELRDSIKQIFTVTKHYLQLQEHPKLDPKIKQMLKAGDGNVHEAVTQLAKLLQRFSPHIAELASYADPLNLPIILRMTHHLIYEKANRVWENPYQIS</sequence>
<organism evidence="1 2">
    <name type="scientific">Thioflexithrix psekupsensis</name>
    <dbReference type="NCBI Taxonomy" id="1570016"/>
    <lineage>
        <taxon>Bacteria</taxon>
        <taxon>Pseudomonadati</taxon>
        <taxon>Pseudomonadota</taxon>
        <taxon>Gammaproteobacteria</taxon>
        <taxon>Thiotrichales</taxon>
        <taxon>Thioflexithrix</taxon>
    </lineage>
</organism>
<keyword evidence="2" id="KW-1185">Reference proteome</keyword>
<proteinExistence type="predicted"/>
<reference evidence="1 2" key="1">
    <citation type="submission" date="2016-12" db="EMBL/GenBank/DDBJ databases">
        <title>Thioflexothrix psekupsii D3 genome sequencing and assembly.</title>
        <authorList>
            <person name="Fomenkov A."/>
            <person name="Vincze T."/>
            <person name="Grabovich M."/>
            <person name="Anton B.P."/>
            <person name="Dubinina G."/>
            <person name="Orlova M."/>
            <person name="Belousova E."/>
            <person name="Roberts R.J."/>
        </authorList>
    </citation>
    <scope>NUCLEOTIDE SEQUENCE [LARGE SCALE GENOMIC DNA]</scope>
    <source>
        <strain evidence="1">D3</strain>
    </source>
</reference>
<name>A0A251XAY0_9GAMM</name>
<accession>A0A251XAY0</accession>
<gene>
    <name evidence="1" type="ORF">TPSD3_03085</name>
</gene>
<evidence type="ECO:0000313" key="2">
    <source>
        <dbReference type="Proteomes" id="UP000194798"/>
    </source>
</evidence>
<dbReference type="RefSeq" id="WP_086487115.1">
    <property type="nucleotide sequence ID" value="NZ_MSLT01000006.1"/>
</dbReference>
<dbReference type="AlphaFoldDB" id="A0A251XAY0"/>
<dbReference type="Proteomes" id="UP000194798">
    <property type="component" value="Unassembled WGS sequence"/>
</dbReference>
<evidence type="ECO:0000313" key="1">
    <source>
        <dbReference type="EMBL" id="OUD15519.1"/>
    </source>
</evidence>
<comment type="caution">
    <text evidence="1">The sequence shown here is derived from an EMBL/GenBank/DDBJ whole genome shotgun (WGS) entry which is preliminary data.</text>
</comment>